<dbReference type="VEuPathDB" id="FungiDB:SeMB42_g06797"/>
<dbReference type="PROSITE" id="PS51371">
    <property type="entry name" value="CBS"/>
    <property type="match status" value="1"/>
</dbReference>
<evidence type="ECO:0000256" key="3">
    <source>
        <dbReference type="PROSITE-ProRule" id="PRU00703"/>
    </source>
</evidence>
<dbReference type="Pfam" id="PF00571">
    <property type="entry name" value="CBS"/>
    <property type="match status" value="2"/>
</dbReference>
<dbReference type="SUPFAM" id="SSF54631">
    <property type="entry name" value="CBS-domain pair"/>
    <property type="match status" value="2"/>
</dbReference>
<reference evidence="5 6" key="1">
    <citation type="journal article" date="2019" name="Sci. Rep.">
        <title>Comparative genomics of chytrid fungi reveal insights into the obligate biotrophic and pathogenic lifestyle of Synchytrium endobioticum.</title>
        <authorList>
            <person name="van de Vossenberg B.T.L.H."/>
            <person name="Warris S."/>
            <person name="Nguyen H.D.T."/>
            <person name="van Gent-Pelzer M.P.E."/>
            <person name="Joly D.L."/>
            <person name="van de Geest H.C."/>
            <person name="Bonants P.J.M."/>
            <person name="Smith D.S."/>
            <person name="Levesque C.A."/>
            <person name="van der Lee T.A.J."/>
        </authorList>
    </citation>
    <scope>NUCLEOTIDE SEQUENCE [LARGE SCALE GENOMIC DNA]</scope>
    <source>
        <strain evidence="5 6">MB42</strain>
    </source>
</reference>
<dbReference type="InterPro" id="IPR050511">
    <property type="entry name" value="AMPK_gamma/SDS23_families"/>
</dbReference>
<dbReference type="Gene3D" id="3.10.580.10">
    <property type="entry name" value="CBS-domain"/>
    <property type="match status" value="2"/>
</dbReference>
<dbReference type="InterPro" id="IPR046342">
    <property type="entry name" value="CBS_dom_sf"/>
</dbReference>
<proteinExistence type="predicted"/>
<keyword evidence="2 3" id="KW-0129">CBS domain</keyword>
<dbReference type="STRING" id="286115.A0A507CA18"/>
<dbReference type="SMART" id="SM00116">
    <property type="entry name" value="CBS"/>
    <property type="match status" value="2"/>
</dbReference>
<keyword evidence="6" id="KW-1185">Reference proteome</keyword>
<organism evidence="5 6">
    <name type="scientific">Synchytrium endobioticum</name>
    <dbReference type="NCBI Taxonomy" id="286115"/>
    <lineage>
        <taxon>Eukaryota</taxon>
        <taxon>Fungi</taxon>
        <taxon>Fungi incertae sedis</taxon>
        <taxon>Chytridiomycota</taxon>
        <taxon>Chytridiomycota incertae sedis</taxon>
        <taxon>Chytridiomycetes</taxon>
        <taxon>Synchytriales</taxon>
        <taxon>Synchytriaceae</taxon>
        <taxon>Synchytrium</taxon>
    </lineage>
</organism>
<sequence length="276" mass="30498">MTLEGHLLSRIRASKLGNKLIDVNPDVSIVDALQLMRDHQLYALPVAEPEDSEYKYKAIISLSDLLTPMFSEERAPVVMDNGTPGHRVRFLQQPLRSILKQPSDPLENTTNAIKDVLHHLYQNRGHIPPQILNEFATKAMQSVKTSADHVHSPALMPAITPALEVAEALASQQLSCVGITQEDGRLVANISWADFRGLNGSAFSKLVKPCLEFVKEVQGVDPSERHFSLVSSRATIEAVMKVILENRVHRCFLVDEAGYSDGVVTMSDLIHTVSGF</sequence>
<comment type="caution">
    <text evidence="5">The sequence shown here is derived from an EMBL/GenBank/DDBJ whole genome shotgun (WGS) entry which is preliminary data.</text>
</comment>
<dbReference type="InterPro" id="IPR000644">
    <property type="entry name" value="CBS_dom"/>
</dbReference>
<keyword evidence="1" id="KW-0677">Repeat</keyword>
<protein>
    <recommendedName>
        <fullName evidence="4">CBS domain-containing protein</fullName>
    </recommendedName>
</protein>
<evidence type="ECO:0000256" key="2">
    <source>
        <dbReference type="ARBA" id="ARBA00023122"/>
    </source>
</evidence>
<dbReference type="PANTHER" id="PTHR13780">
    <property type="entry name" value="AMP-ACTIVATED PROTEIN KINASE, GAMMA REGULATORY SUBUNIT"/>
    <property type="match status" value="1"/>
</dbReference>
<evidence type="ECO:0000313" key="6">
    <source>
        <dbReference type="Proteomes" id="UP000317494"/>
    </source>
</evidence>
<dbReference type="EMBL" id="QEAN01000409">
    <property type="protein sequence ID" value="TPX37927.1"/>
    <property type="molecule type" value="Genomic_DNA"/>
</dbReference>
<evidence type="ECO:0000313" key="5">
    <source>
        <dbReference type="EMBL" id="TPX37927.1"/>
    </source>
</evidence>
<feature type="domain" description="CBS" evidence="4">
    <location>
        <begin position="13"/>
        <end position="77"/>
    </location>
</feature>
<evidence type="ECO:0000256" key="1">
    <source>
        <dbReference type="ARBA" id="ARBA00022737"/>
    </source>
</evidence>
<dbReference type="Proteomes" id="UP000317494">
    <property type="component" value="Unassembled WGS sequence"/>
</dbReference>
<dbReference type="AlphaFoldDB" id="A0A507CA18"/>
<evidence type="ECO:0000259" key="4">
    <source>
        <dbReference type="PROSITE" id="PS51371"/>
    </source>
</evidence>
<name>A0A507CA18_9FUNG</name>
<gene>
    <name evidence="5" type="ORF">SeMB42_g06797</name>
</gene>
<accession>A0A507CA18</accession>